<accession>C4JSD7</accession>
<name>C4JSD7_UNCRE</name>
<dbReference type="STRING" id="336963.C4JSD7"/>
<feature type="compositionally biased region" description="Low complexity" evidence="1">
    <location>
        <begin position="63"/>
        <end position="80"/>
    </location>
</feature>
<dbReference type="AlphaFoldDB" id="C4JSD7"/>
<dbReference type="OrthoDB" id="185618at2759"/>
<sequence>MSMNAEAPQRATAAQLAKRKIRPLNQRRGRVGSPSTTTFSQSSPFNTIDPNIVPNPVSSPGVNGFPFGQSQSFSQGNSQNTQPQPFGDQNNSFAFFGSQSSSAPSSFSFSASTPNQQINNPFSNMGSTQNSNFQGFKGNMFNIPPTTNQNGQSGAGNIFGGNAFGSQQNQQQPFSLGGSNAASSSIFATSAPPTSGVFGQTSGNSLWPAAQPFATSPVKSADQMQMSPDGKPAFGESKSNPFNISAPAQPSFTSTATTTPSFSFSGFAPTSTSTSSASTSASAPAPSWNFSATAPTGTHLFGGPTKANESAKATSSTESSSTNAPAGFPSGALFGRTSEPEKSVSKTDTATPTTSNTSQSTFATPAAPVTSNLFGNISKPKDDSQDSSAKQSATVNEPPKLQFGSSLFGTSKPAEGEAATPFGRPSASTSVVSSTPSTTPAQSLFPSSSAKPLFGGFSKPEPTVPEPSPTPKTDSATASLTPSPAAPPALLASTNGASSFSRTTQPEQNDTKSGPEKDTAPTPSLFASSAPAPATSLFPASATSSTLFGSSAKTSEPSLPSSTGPIFGETTATPSSKPTFGTGFSWGAPQSTAKESSKELSSEQSKAPAPVASSKTFEKPAETTFGASSSIFKPTDASQPPAATTPAVSFTPFESFKAVQPVAKDAAVGAGALIKKPDYVDSGIQTIYEVESEVAQLMPSEDEIPSGLNKAEKEDWIKRWRFQYINESFKEQIAALDATCNDFEPLIAYYVMLRRQIGYPCSMVSHYRAVPHGSKRIFYPGDPIPAQKEESSKDEQAQITQGGHIEIAGPSPSTSTKRKASDDHDAKALPSQSEKRAKVADESNVAKVTDQSATENGEGETSDTLRMFISSYVAAQGRETSPQPLQLEAEPSETQTAPSANPISETSAQSPATNGRSLFDRVELDNSGQLRREVDDKAENKVDSTSTEKSADPIGNLFNGSKFASSPSPSNPKTDGETPKASPPRSMFANNTSFPKFSFGTGSEASTPPGTAGSNGVSTPNLSTLFGTPAPKPLFQLTEPKKQGSSAMLSPAPLSASTSVEPSRSTTPAVSDSGAGDSTEETANLPQVDLTKGGVGEGDEDAKFEIRARALKLKPGASWEVKGVGLLRILKHRENGRCRILLRADPSGNVILNASLIPQVDYLQRATSVQFLVPAAKEAEHWALKVKDASKASELAAVMEECKKID</sequence>
<dbReference type="eggNOG" id="KOG0866">
    <property type="taxonomic scope" value="Eukaryota"/>
</dbReference>
<feature type="compositionally biased region" description="Low complexity" evidence="1">
    <location>
        <begin position="1045"/>
        <end position="1059"/>
    </location>
</feature>
<dbReference type="KEGG" id="ure:UREG_05376"/>
<dbReference type="CDD" id="cd13170">
    <property type="entry name" value="RanBD_NUP50"/>
    <property type="match status" value="1"/>
</dbReference>
<feature type="compositionally biased region" description="Low complexity" evidence="1">
    <location>
        <begin position="346"/>
        <end position="361"/>
    </location>
</feature>
<dbReference type="OMA" id="AFGNMFS"/>
<dbReference type="EMBL" id="CH476617">
    <property type="protein sequence ID" value="EEP80534.1"/>
    <property type="molecule type" value="Genomic_DNA"/>
</dbReference>
<feature type="compositionally biased region" description="Low complexity" evidence="1">
    <location>
        <begin position="425"/>
        <end position="441"/>
    </location>
</feature>
<feature type="region of interest" description="Disordered" evidence="1">
    <location>
        <begin position="290"/>
        <end position="616"/>
    </location>
</feature>
<feature type="region of interest" description="Disordered" evidence="1">
    <location>
        <begin position="208"/>
        <end position="257"/>
    </location>
</feature>
<dbReference type="Gene3D" id="2.30.29.30">
    <property type="entry name" value="Pleckstrin-homology domain (PH domain)/Phosphotyrosine-binding domain (PTB)"/>
    <property type="match status" value="1"/>
</dbReference>
<feature type="compositionally biased region" description="Polar residues" evidence="1">
    <location>
        <begin position="548"/>
        <end position="579"/>
    </location>
</feature>
<feature type="compositionally biased region" description="Polar residues" evidence="1">
    <location>
        <begin position="113"/>
        <end position="134"/>
    </location>
</feature>
<feature type="compositionally biased region" description="Polar residues" evidence="1">
    <location>
        <begin position="495"/>
        <end position="508"/>
    </location>
</feature>
<feature type="compositionally biased region" description="Basic and acidic residues" evidence="1">
    <location>
        <begin position="819"/>
        <end position="841"/>
    </location>
</feature>
<organism evidence="3 4">
    <name type="scientific">Uncinocarpus reesii (strain UAMH 1704)</name>
    <dbReference type="NCBI Taxonomy" id="336963"/>
    <lineage>
        <taxon>Eukaryota</taxon>
        <taxon>Fungi</taxon>
        <taxon>Dikarya</taxon>
        <taxon>Ascomycota</taxon>
        <taxon>Pezizomycotina</taxon>
        <taxon>Eurotiomycetes</taxon>
        <taxon>Eurotiomycetidae</taxon>
        <taxon>Onygenales</taxon>
        <taxon>Onygenaceae</taxon>
        <taxon>Uncinocarpus</taxon>
    </lineage>
</organism>
<feature type="compositionally biased region" description="Low complexity" evidence="1">
    <location>
        <begin position="245"/>
        <end position="257"/>
    </location>
</feature>
<reference evidence="4" key="1">
    <citation type="journal article" date="2009" name="Genome Res.">
        <title>Comparative genomic analyses of the human fungal pathogens Coccidioides and their relatives.</title>
        <authorList>
            <person name="Sharpton T.J."/>
            <person name="Stajich J.E."/>
            <person name="Rounsley S.D."/>
            <person name="Gardner M.J."/>
            <person name="Wortman J.R."/>
            <person name="Jordar V.S."/>
            <person name="Maiti R."/>
            <person name="Kodira C.D."/>
            <person name="Neafsey D.E."/>
            <person name="Zeng Q."/>
            <person name="Hung C.-Y."/>
            <person name="McMahan C."/>
            <person name="Muszewska A."/>
            <person name="Grynberg M."/>
            <person name="Mandel M.A."/>
            <person name="Kellner E.M."/>
            <person name="Barker B.M."/>
            <person name="Galgiani J.N."/>
            <person name="Orbach M.J."/>
            <person name="Kirkland T.N."/>
            <person name="Cole G.T."/>
            <person name="Henn M.R."/>
            <person name="Birren B.W."/>
            <person name="Taylor J.W."/>
        </authorList>
    </citation>
    <scope>NUCLEOTIDE SEQUENCE [LARGE SCALE GENOMIC DNA]</scope>
    <source>
        <strain evidence="4">UAMH 1704</strain>
    </source>
</reference>
<evidence type="ECO:0000256" key="1">
    <source>
        <dbReference type="SAM" id="MobiDB-lite"/>
    </source>
</evidence>
<dbReference type="RefSeq" id="XP_002584687.1">
    <property type="nucleotide sequence ID" value="XM_002584641.1"/>
</dbReference>
<dbReference type="Proteomes" id="UP000002058">
    <property type="component" value="Unassembled WGS sequence"/>
</dbReference>
<feature type="compositionally biased region" description="Polar residues" evidence="1">
    <location>
        <begin position="892"/>
        <end position="916"/>
    </location>
</feature>
<dbReference type="SUPFAM" id="SSF50729">
    <property type="entry name" value="PH domain-like"/>
    <property type="match status" value="1"/>
</dbReference>
<protein>
    <recommendedName>
        <fullName evidence="2">RanBD1 domain-containing protein</fullName>
    </recommendedName>
</protein>
<dbReference type="SMART" id="SM00160">
    <property type="entry name" value="RanBD"/>
    <property type="match status" value="1"/>
</dbReference>
<feature type="compositionally biased region" description="Low complexity" evidence="1">
    <location>
        <begin position="92"/>
        <end position="112"/>
    </location>
</feature>
<keyword evidence="4" id="KW-1185">Reference proteome</keyword>
<dbReference type="VEuPathDB" id="FungiDB:UREG_05376"/>
<dbReference type="PANTHER" id="PTHR38697:SF1">
    <property type="entry name" value="NUCLEAR PORE COMPLEX PROTEIN SIMILAR TO S. CEREVISIAE NUP2 (EUROFUNG)"/>
    <property type="match status" value="1"/>
</dbReference>
<dbReference type="PANTHER" id="PTHR38697">
    <property type="entry name" value="NUCLEAR PORE COMPLEX PROTEIN SIMILAR TO S. CEREVISIAE NUP2 (EUROFUNG)"/>
    <property type="match status" value="1"/>
</dbReference>
<feature type="compositionally biased region" description="Polar residues" evidence="1">
    <location>
        <begin position="1060"/>
        <end position="1070"/>
    </location>
</feature>
<proteinExistence type="predicted"/>
<dbReference type="InterPro" id="IPR011993">
    <property type="entry name" value="PH-like_dom_sf"/>
</dbReference>
<feature type="compositionally biased region" description="Polar residues" evidence="1">
    <location>
        <begin position="213"/>
        <end position="226"/>
    </location>
</feature>
<dbReference type="PROSITE" id="PS50196">
    <property type="entry name" value="RANBD1"/>
    <property type="match status" value="1"/>
</dbReference>
<dbReference type="InterPro" id="IPR053074">
    <property type="entry name" value="NPC_Nucleoporin"/>
</dbReference>
<feature type="region of interest" description="Disordered" evidence="1">
    <location>
        <begin position="802"/>
        <end position="863"/>
    </location>
</feature>
<dbReference type="GeneID" id="8440557"/>
<feature type="compositionally biased region" description="Low complexity" evidence="1">
    <location>
        <begin position="305"/>
        <end position="324"/>
    </location>
</feature>
<feature type="compositionally biased region" description="Basic and acidic residues" evidence="1">
    <location>
        <begin position="509"/>
        <end position="519"/>
    </location>
</feature>
<feature type="compositionally biased region" description="Basic and acidic residues" evidence="1">
    <location>
        <begin position="918"/>
        <end position="942"/>
    </location>
</feature>
<gene>
    <name evidence="3" type="ORF">UREG_05376</name>
</gene>
<feature type="compositionally biased region" description="Low complexity" evidence="1">
    <location>
        <begin position="520"/>
        <end position="547"/>
    </location>
</feature>
<feature type="compositionally biased region" description="Basic residues" evidence="1">
    <location>
        <begin position="17"/>
        <end position="30"/>
    </location>
</feature>
<feature type="compositionally biased region" description="Polar residues" evidence="1">
    <location>
        <begin position="988"/>
        <end position="1026"/>
    </location>
</feature>
<feature type="compositionally biased region" description="Polar residues" evidence="1">
    <location>
        <begin position="81"/>
        <end position="91"/>
    </location>
</feature>
<feature type="compositionally biased region" description="Low complexity" evidence="1">
    <location>
        <begin position="471"/>
        <end position="494"/>
    </location>
</feature>
<dbReference type="InterPro" id="IPR000156">
    <property type="entry name" value="Ran_bind_dom"/>
</dbReference>
<feature type="compositionally biased region" description="Polar residues" evidence="1">
    <location>
        <begin position="167"/>
        <end position="182"/>
    </location>
</feature>
<feature type="compositionally biased region" description="Low complexity" evidence="1">
    <location>
        <begin position="33"/>
        <end position="47"/>
    </location>
</feature>
<dbReference type="HOGENOM" id="CLU_255442_0_0_1"/>
<feature type="region of interest" description="Disordered" evidence="1">
    <location>
        <begin position="878"/>
        <end position="1098"/>
    </location>
</feature>
<dbReference type="Pfam" id="PF00638">
    <property type="entry name" value="Ran_BP1"/>
    <property type="match status" value="1"/>
</dbReference>
<evidence type="ECO:0000313" key="4">
    <source>
        <dbReference type="Proteomes" id="UP000002058"/>
    </source>
</evidence>
<feature type="compositionally biased region" description="Polar residues" evidence="1">
    <location>
        <begin position="958"/>
        <end position="973"/>
    </location>
</feature>
<feature type="region of interest" description="Disordered" evidence="1">
    <location>
        <begin position="150"/>
        <end position="182"/>
    </location>
</feature>
<dbReference type="InParanoid" id="C4JSD7"/>
<evidence type="ECO:0000313" key="3">
    <source>
        <dbReference type="EMBL" id="EEP80534.1"/>
    </source>
</evidence>
<evidence type="ECO:0000259" key="2">
    <source>
        <dbReference type="PROSITE" id="PS50196"/>
    </source>
</evidence>
<feature type="domain" description="RanBD1" evidence="2">
    <location>
        <begin position="1078"/>
        <end position="1206"/>
    </location>
</feature>
<feature type="region of interest" description="Disordered" evidence="1">
    <location>
        <begin position="1"/>
        <end position="137"/>
    </location>
</feature>
<feature type="compositionally biased region" description="Gly residues" evidence="1">
    <location>
        <begin position="153"/>
        <end position="163"/>
    </location>
</feature>